<dbReference type="Gene3D" id="1.10.238.10">
    <property type="entry name" value="EF-hand"/>
    <property type="match status" value="1"/>
</dbReference>
<feature type="domain" description="EF-hand" evidence="3">
    <location>
        <begin position="32"/>
        <end position="67"/>
    </location>
</feature>
<dbReference type="PROSITE" id="PS00018">
    <property type="entry name" value="EF_HAND_1"/>
    <property type="match status" value="1"/>
</dbReference>
<dbReference type="SUPFAM" id="SSF47473">
    <property type="entry name" value="EF-hand"/>
    <property type="match status" value="1"/>
</dbReference>
<dbReference type="EC" id="3.1.1.1" evidence="4"/>
<protein>
    <submittedName>
        <fullName evidence="4">Carboxylesterase NlhH</fullName>
        <ecNumber evidence="4">3.1.1.1</ecNumber>
    </submittedName>
</protein>
<dbReference type="InterPro" id="IPR029058">
    <property type="entry name" value="AB_hydrolase_fold"/>
</dbReference>
<organism evidence="4 5">
    <name type="scientific">Stieleria maiorica</name>
    <dbReference type="NCBI Taxonomy" id="2795974"/>
    <lineage>
        <taxon>Bacteria</taxon>
        <taxon>Pseudomonadati</taxon>
        <taxon>Planctomycetota</taxon>
        <taxon>Planctomycetia</taxon>
        <taxon>Pirellulales</taxon>
        <taxon>Pirellulaceae</taxon>
        <taxon>Stieleria</taxon>
    </lineage>
</organism>
<dbReference type="InterPro" id="IPR011992">
    <property type="entry name" value="EF-hand-dom_pair"/>
</dbReference>
<evidence type="ECO:0000256" key="2">
    <source>
        <dbReference type="SAM" id="MobiDB-lite"/>
    </source>
</evidence>
<evidence type="ECO:0000256" key="1">
    <source>
        <dbReference type="ARBA" id="ARBA00022801"/>
    </source>
</evidence>
<dbReference type="KEGG" id="smam:Mal15_15440"/>
<keyword evidence="1 4" id="KW-0378">Hydrolase</keyword>
<reference evidence="4 5" key="1">
    <citation type="submission" date="2019-02" db="EMBL/GenBank/DDBJ databases">
        <title>Planctomycetal bacteria perform biofilm scaping via a novel small molecule.</title>
        <authorList>
            <person name="Jeske O."/>
            <person name="Boedeker C."/>
            <person name="Wiegand S."/>
            <person name="Breitling P."/>
            <person name="Kallscheuer N."/>
            <person name="Jogler M."/>
            <person name="Rohde M."/>
            <person name="Petersen J."/>
            <person name="Medema M.H."/>
            <person name="Surup F."/>
            <person name="Jogler C."/>
        </authorList>
    </citation>
    <scope>NUCLEOTIDE SEQUENCE [LARGE SCALE GENOMIC DNA]</scope>
    <source>
        <strain evidence="4 5">Mal15</strain>
    </source>
</reference>
<dbReference type="EMBL" id="CP036264">
    <property type="protein sequence ID" value="QEF97504.1"/>
    <property type="molecule type" value="Genomic_DNA"/>
</dbReference>
<feature type="region of interest" description="Disordered" evidence="2">
    <location>
        <begin position="79"/>
        <end position="98"/>
    </location>
</feature>
<dbReference type="PANTHER" id="PTHR48081">
    <property type="entry name" value="AB HYDROLASE SUPERFAMILY PROTEIN C4A8.06C"/>
    <property type="match status" value="1"/>
</dbReference>
<dbReference type="AlphaFoldDB" id="A0A5B9MD02"/>
<dbReference type="InterPro" id="IPR018247">
    <property type="entry name" value="EF_Hand_1_Ca_BS"/>
</dbReference>
<dbReference type="RefSeq" id="WP_147867171.1">
    <property type="nucleotide sequence ID" value="NZ_CP036264.1"/>
</dbReference>
<feature type="region of interest" description="Disordered" evidence="2">
    <location>
        <begin position="262"/>
        <end position="281"/>
    </location>
</feature>
<dbReference type="InterPro" id="IPR049492">
    <property type="entry name" value="BD-FAE-like_dom"/>
</dbReference>
<dbReference type="GO" id="GO:0106435">
    <property type="term" value="F:carboxylesterase activity"/>
    <property type="evidence" value="ECO:0007669"/>
    <property type="project" value="UniProtKB-EC"/>
</dbReference>
<evidence type="ECO:0000313" key="4">
    <source>
        <dbReference type="EMBL" id="QEF97504.1"/>
    </source>
</evidence>
<dbReference type="PANTHER" id="PTHR48081:SF13">
    <property type="entry name" value="ALPHA_BETA HYDROLASE"/>
    <property type="match status" value="1"/>
</dbReference>
<keyword evidence="5" id="KW-1185">Reference proteome</keyword>
<dbReference type="Proteomes" id="UP000321353">
    <property type="component" value="Chromosome"/>
</dbReference>
<evidence type="ECO:0000259" key="3">
    <source>
        <dbReference type="PROSITE" id="PS50222"/>
    </source>
</evidence>
<dbReference type="InterPro" id="IPR002048">
    <property type="entry name" value="EF_hand_dom"/>
</dbReference>
<proteinExistence type="predicted"/>
<gene>
    <name evidence="4" type="primary">nlhH_2</name>
    <name evidence="4" type="ORF">Mal15_15440</name>
</gene>
<dbReference type="Pfam" id="PF20434">
    <property type="entry name" value="BD-FAE"/>
    <property type="match status" value="1"/>
</dbReference>
<dbReference type="PROSITE" id="PS50222">
    <property type="entry name" value="EF_HAND_2"/>
    <property type="match status" value="1"/>
</dbReference>
<dbReference type="InterPro" id="IPR050300">
    <property type="entry name" value="GDXG_lipolytic_enzyme"/>
</dbReference>
<name>A0A5B9MD02_9BACT</name>
<sequence>MNHPLRLTTVVSCLFLCAAAESLQAQSPRERAPRIPFSEVLRREDADGDGKVTKAEFKAAPRLFERLDRNHDDVLTREDFAVNERPNPNRPNPNRLNAPDDVTVLRDLVFGTGGGRDLTMHLVLPKEKSDKSLPLYVWIHGGGWQGGTKEGGVRQVIPLVRRGFVGATIEYRLTGEAPFPAQIEDCKCAIRYLRAHATKYNLDVDRIAAGGSSAGGHLVALLGTSGGVKELEGSGGWPDQSSRVQAVVDLFGPTDFNTFVTTPGYEGHNRDGSPESKLLGGGEVLKKPDGIKQVNPITYVDHDDPPFLIIHGSDDRTVPPNQSELMHQALQAAKVESTLHVIDGAGHGGSKFSEPEIRQMQIDFLVQTFKVGEAE</sequence>
<dbReference type="SUPFAM" id="SSF53474">
    <property type="entry name" value="alpha/beta-Hydrolases"/>
    <property type="match status" value="1"/>
</dbReference>
<dbReference type="GO" id="GO:0005509">
    <property type="term" value="F:calcium ion binding"/>
    <property type="evidence" value="ECO:0007669"/>
    <property type="project" value="InterPro"/>
</dbReference>
<evidence type="ECO:0000313" key="5">
    <source>
        <dbReference type="Proteomes" id="UP000321353"/>
    </source>
</evidence>
<dbReference type="Gene3D" id="3.40.50.1820">
    <property type="entry name" value="alpha/beta hydrolase"/>
    <property type="match status" value="1"/>
</dbReference>
<accession>A0A5B9MD02</accession>